<dbReference type="InterPro" id="IPR000014">
    <property type="entry name" value="PAS"/>
</dbReference>
<dbReference type="Gene3D" id="3.30.450.20">
    <property type="entry name" value="PAS domain"/>
    <property type="match status" value="3"/>
</dbReference>
<dbReference type="GO" id="GO:0000160">
    <property type="term" value="P:phosphorelay signal transduction system"/>
    <property type="evidence" value="ECO:0007669"/>
    <property type="project" value="InterPro"/>
</dbReference>
<dbReference type="Gene3D" id="1.10.3210.10">
    <property type="entry name" value="Hypothetical protein af1432"/>
    <property type="match status" value="1"/>
</dbReference>
<dbReference type="SUPFAM" id="SSF55785">
    <property type="entry name" value="PYP-like sensor domain (PAS domain)"/>
    <property type="match status" value="3"/>
</dbReference>
<dbReference type="Pfam" id="PF00989">
    <property type="entry name" value="PAS"/>
    <property type="match status" value="1"/>
</dbReference>
<dbReference type="PROSITE" id="PS50112">
    <property type="entry name" value="PAS"/>
    <property type="match status" value="2"/>
</dbReference>
<dbReference type="AlphaFoldDB" id="A0A1D9LBE7"/>
<dbReference type="InterPro" id="IPR001610">
    <property type="entry name" value="PAC"/>
</dbReference>
<dbReference type="RefSeq" id="WP_070978122.1">
    <property type="nucleotide sequence ID" value="NZ_CP017707.1"/>
</dbReference>
<dbReference type="EMBL" id="CP017707">
    <property type="protein sequence ID" value="AOZ48608.1"/>
    <property type="molecule type" value="Genomic_DNA"/>
</dbReference>
<dbReference type="GO" id="GO:0016301">
    <property type="term" value="F:kinase activity"/>
    <property type="evidence" value="ECO:0007669"/>
    <property type="project" value="UniProtKB-KW"/>
</dbReference>
<proteinExistence type="predicted"/>
<dbReference type="InterPro" id="IPR001789">
    <property type="entry name" value="Sig_transdc_resp-reg_receiver"/>
</dbReference>
<protein>
    <recommendedName>
        <fullName evidence="10">PAS domain S-box protein</fullName>
    </recommendedName>
</protein>
<dbReference type="Pfam" id="PF00072">
    <property type="entry name" value="Response_reg"/>
    <property type="match status" value="1"/>
</dbReference>
<evidence type="ECO:0000259" key="4">
    <source>
        <dbReference type="PROSITE" id="PS50110"/>
    </source>
</evidence>
<evidence type="ECO:0000256" key="3">
    <source>
        <dbReference type="PROSITE-ProRule" id="PRU00169"/>
    </source>
</evidence>
<dbReference type="GO" id="GO:0008081">
    <property type="term" value="F:phosphoric diester hydrolase activity"/>
    <property type="evidence" value="ECO:0007669"/>
    <property type="project" value="UniProtKB-ARBA"/>
</dbReference>
<dbReference type="Pfam" id="PF13185">
    <property type="entry name" value="GAF_2"/>
    <property type="match status" value="1"/>
</dbReference>
<feature type="domain" description="PAC" evidence="6">
    <location>
        <begin position="339"/>
        <end position="390"/>
    </location>
</feature>
<feature type="domain" description="PAS" evidence="5">
    <location>
        <begin position="265"/>
        <end position="320"/>
    </location>
</feature>
<dbReference type="PROSITE" id="PS51832">
    <property type="entry name" value="HD_GYP"/>
    <property type="match status" value="1"/>
</dbReference>
<evidence type="ECO:0000313" key="9">
    <source>
        <dbReference type="Proteomes" id="UP000178776"/>
    </source>
</evidence>
<evidence type="ECO:0008006" key="10">
    <source>
        <dbReference type="Google" id="ProtNLM"/>
    </source>
</evidence>
<dbReference type="Pfam" id="PF13188">
    <property type="entry name" value="PAS_8"/>
    <property type="match status" value="1"/>
</dbReference>
<dbReference type="InterPro" id="IPR000700">
    <property type="entry name" value="PAS-assoc_C"/>
</dbReference>
<evidence type="ECO:0000259" key="5">
    <source>
        <dbReference type="PROSITE" id="PS50112"/>
    </source>
</evidence>
<dbReference type="SMART" id="SM00091">
    <property type="entry name" value="PAS"/>
    <property type="match status" value="3"/>
</dbReference>
<dbReference type="InterPro" id="IPR029016">
    <property type="entry name" value="GAF-like_dom_sf"/>
</dbReference>
<dbReference type="Pfam" id="PF13487">
    <property type="entry name" value="HD_5"/>
    <property type="match status" value="1"/>
</dbReference>
<dbReference type="InterPro" id="IPR035965">
    <property type="entry name" value="PAS-like_dom_sf"/>
</dbReference>
<dbReference type="InterPro" id="IPR052020">
    <property type="entry name" value="Cyclic_di-GMP/3'3'-cGAMP_PDE"/>
</dbReference>
<reference evidence="8 9" key="1">
    <citation type="submission" date="2016-10" db="EMBL/GenBank/DDBJ databases">
        <title>Chromobacterium muskegensis sp. nov., an insecticidal bacterium isolated from Sphagnum bogs.</title>
        <authorList>
            <person name="Sparks M.E."/>
            <person name="Blackburn M.B."/>
            <person name="Gundersen-Rindal D.E."/>
            <person name="Mitchell A."/>
            <person name="Farrar R."/>
            <person name="Kuhar D."/>
        </authorList>
    </citation>
    <scope>NUCLEOTIDE SEQUENCE [LARGE SCALE GENOMIC DNA]</scope>
    <source>
        <strain evidence="8 9">21-1</strain>
    </source>
</reference>
<dbReference type="InterPro" id="IPR003018">
    <property type="entry name" value="GAF"/>
</dbReference>
<dbReference type="InterPro" id="IPR003607">
    <property type="entry name" value="HD/PDEase_dom"/>
</dbReference>
<feature type="domain" description="PAS" evidence="5">
    <location>
        <begin position="140"/>
        <end position="188"/>
    </location>
</feature>
<gene>
    <name evidence="8" type="ORF">BKX93_00450</name>
</gene>
<dbReference type="InterPro" id="IPR011006">
    <property type="entry name" value="CheY-like_superfamily"/>
</dbReference>
<dbReference type="CDD" id="cd00156">
    <property type="entry name" value="REC"/>
    <property type="match status" value="1"/>
</dbReference>
<keyword evidence="3" id="KW-0597">Phosphoprotein</keyword>
<keyword evidence="1" id="KW-0808">Transferase</keyword>
<dbReference type="Proteomes" id="UP000178776">
    <property type="component" value="Chromosome"/>
</dbReference>
<dbReference type="PANTHER" id="PTHR45228">
    <property type="entry name" value="CYCLIC DI-GMP PHOSPHODIESTERASE TM_0186-RELATED"/>
    <property type="match status" value="1"/>
</dbReference>
<dbReference type="CDD" id="cd00130">
    <property type="entry name" value="PAS"/>
    <property type="match status" value="2"/>
</dbReference>
<dbReference type="SMART" id="SM00086">
    <property type="entry name" value="PAC"/>
    <property type="match status" value="2"/>
</dbReference>
<dbReference type="SMART" id="SM00471">
    <property type="entry name" value="HDc"/>
    <property type="match status" value="1"/>
</dbReference>
<evidence type="ECO:0000313" key="8">
    <source>
        <dbReference type="EMBL" id="AOZ48608.1"/>
    </source>
</evidence>
<dbReference type="GO" id="GO:0006355">
    <property type="term" value="P:regulation of DNA-templated transcription"/>
    <property type="evidence" value="ECO:0007669"/>
    <property type="project" value="InterPro"/>
</dbReference>
<dbReference type="Gene3D" id="3.40.50.2300">
    <property type="match status" value="1"/>
</dbReference>
<dbReference type="GeneID" id="68839694"/>
<dbReference type="SUPFAM" id="SSF109604">
    <property type="entry name" value="HD-domain/PDEase-like"/>
    <property type="match status" value="1"/>
</dbReference>
<feature type="domain" description="Response regulatory" evidence="4">
    <location>
        <begin position="12"/>
        <end position="129"/>
    </location>
</feature>
<accession>A0A1D9LBE7</accession>
<dbReference type="PROSITE" id="PS50113">
    <property type="entry name" value="PAC"/>
    <property type="match status" value="1"/>
</dbReference>
<dbReference type="NCBIfam" id="TIGR00229">
    <property type="entry name" value="sensory_box"/>
    <property type="match status" value="2"/>
</dbReference>
<dbReference type="Gene3D" id="3.30.450.40">
    <property type="match status" value="1"/>
</dbReference>
<evidence type="ECO:0000259" key="7">
    <source>
        <dbReference type="PROSITE" id="PS51832"/>
    </source>
</evidence>
<dbReference type="KEGG" id="cvc:BKX93_00450"/>
<feature type="modified residue" description="4-aspartylphosphate" evidence="3">
    <location>
        <position position="63"/>
    </location>
</feature>
<dbReference type="PROSITE" id="PS50110">
    <property type="entry name" value="RESPONSE_REGULATORY"/>
    <property type="match status" value="1"/>
</dbReference>
<dbReference type="SUPFAM" id="SSF55781">
    <property type="entry name" value="GAF domain-like"/>
    <property type="match status" value="1"/>
</dbReference>
<dbReference type="InterPro" id="IPR037522">
    <property type="entry name" value="HD_GYP_dom"/>
</dbReference>
<evidence type="ECO:0000256" key="1">
    <source>
        <dbReference type="ARBA" id="ARBA00022679"/>
    </source>
</evidence>
<keyword evidence="2" id="KW-0418">Kinase</keyword>
<dbReference type="SUPFAM" id="SSF52172">
    <property type="entry name" value="CheY-like"/>
    <property type="match status" value="1"/>
</dbReference>
<sequence length="896" mass="99247">MMDISNPNDALRILILEDTPTDAELMVDALHEAGLKFITQRVDTKDAFQLSLETFNPNIILADCKQQPSYDGGAALQLVRETHPEMPVVMVTGALGEEKAVELLKAGAKDYVLKGGLVRLAPAVRRALADERSARSRKAAELKYRRLFEAAKDGILILDAKTGLILEANPFLLELLGYAQDELIGKALWEIGALEHIVANQEAFLTLKNKKYIRYDNLPLETKDGRSIEVEFISNVYMTGDLESIQCNIRDITERRRLQLALENNERRFRGLIENASDLVCVVDQLGCITYLSPSSEMMTGYRPDEALGRRFIDFIHPDDLPAATAILATDPSSPPVLQRVELRFRHKTGHFQVLDAIANNRVDDPALLGVIVNARDITERKKIQADVEYKNSVLSTQQEASLDGILLVDDNGKIVSHNRRFIEVMQVPEALAAAGRDEPMLQFAMQQYAEPEAFLARVRHLYAHKEETSHEEIRMKDGRTIERYSAPVVGENAKYYGRVWYFRDITVRKRIQELLEHANRALRTLSACKAALVHALTESALLDSVCRLIVEKGGYRMAWIGIAEQDQDRTIRAVKEFGDDSHYLASVRFSLADTALGRGPTGAAIRTGTVQINQNLLTNSTLAPWREAAQRCGFQASIALPIKNASASPLVLTIYAGEPDAFGHDEVVMLGELADELGYGIEAVRTRTDRDRIALENLRADVALRKSLEDSIKAIANTVELRDSYTAGHQRRVAQLAVAIARQLKLSEDTIHSIDLAASIHDLGKISIPAEILVKPSKLSNIEFQLVKGHSQAGYDILKDITFPWPIAPIVWQHHERLDGSGYPQGLVGDQILLQARIVAVADVVEAIASHRPYRAALGIDAALAEIKRGSGTAFDSAAVDACEHLFTTAGFAFS</sequence>
<feature type="domain" description="HD-GYP" evidence="7">
    <location>
        <begin position="705"/>
        <end position="896"/>
    </location>
</feature>
<evidence type="ECO:0000259" key="6">
    <source>
        <dbReference type="PROSITE" id="PS50113"/>
    </source>
</evidence>
<dbReference type="SMART" id="SM00448">
    <property type="entry name" value="REC"/>
    <property type="match status" value="1"/>
</dbReference>
<dbReference type="Pfam" id="PF12860">
    <property type="entry name" value="PAS_7"/>
    <property type="match status" value="1"/>
</dbReference>
<evidence type="ECO:0000256" key="2">
    <source>
        <dbReference type="ARBA" id="ARBA00022777"/>
    </source>
</evidence>
<name>A0A1D9LBE7_9NEIS</name>
<dbReference type="CDD" id="cd00077">
    <property type="entry name" value="HDc"/>
    <property type="match status" value="1"/>
</dbReference>
<organism evidence="8 9">
    <name type="scientific">Chromobacterium vaccinii</name>
    <dbReference type="NCBI Taxonomy" id="1108595"/>
    <lineage>
        <taxon>Bacteria</taxon>
        <taxon>Pseudomonadati</taxon>
        <taxon>Pseudomonadota</taxon>
        <taxon>Betaproteobacteria</taxon>
        <taxon>Neisseriales</taxon>
        <taxon>Chromobacteriaceae</taxon>
        <taxon>Chromobacterium</taxon>
    </lineage>
</organism>
<dbReference type="InterPro" id="IPR013767">
    <property type="entry name" value="PAS_fold"/>
</dbReference>
<dbReference type="STRING" id="1108595.BKX93_00450"/>